<keyword evidence="6" id="KW-1185">Reference proteome</keyword>
<feature type="domain" description="Lipid II isoglutaminyl synthase (glutamine-hydrolyzing) subunit MurT C-terminal" evidence="4">
    <location>
        <begin position="321"/>
        <end position="429"/>
    </location>
</feature>
<keyword evidence="2" id="KW-0862">Zinc</keyword>
<dbReference type="InterPro" id="IPR036565">
    <property type="entry name" value="Mur-like_cat_sf"/>
</dbReference>
<protein>
    <recommendedName>
        <fullName evidence="2">Lipid II isoglutaminyl synthase (glutamine-hydrolyzing) subunit MurT</fullName>
        <ecNumber evidence="2">6.3.5.13</ecNumber>
    </recommendedName>
</protein>
<comment type="similarity">
    <text evidence="2">Belongs to the MurCDEF family. MurT subfamily.</text>
</comment>
<keyword evidence="2" id="KW-0133">Cell shape</keyword>
<dbReference type="PANTHER" id="PTHR23135">
    <property type="entry name" value="MUR LIGASE FAMILY MEMBER"/>
    <property type="match status" value="1"/>
</dbReference>
<evidence type="ECO:0000256" key="2">
    <source>
        <dbReference type="HAMAP-Rule" id="MF_02214"/>
    </source>
</evidence>
<dbReference type="GO" id="GO:0008360">
    <property type="term" value="P:regulation of cell shape"/>
    <property type="evidence" value="ECO:0007669"/>
    <property type="project" value="UniProtKB-KW"/>
</dbReference>
<dbReference type="GO" id="GO:0008270">
    <property type="term" value="F:zinc ion binding"/>
    <property type="evidence" value="ECO:0007669"/>
    <property type="project" value="UniProtKB-UniRule"/>
</dbReference>
<dbReference type="GO" id="GO:0005524">
    <property type="term" value="F:ATP binding"/>
    <property type="evidence" value="ECO:0007669"/>
    <property type="project" value="UniProtKB-UniRule"/>
</dbReference>
<feature type="binding site" evidence="2">
    <location>
        <position position="231"/>
    </location>
    <ligand>
        <name>Zn(2+)</name>
        <dbReference type="ChEBI" id="CHEBI:29105"/>
    </ligand>
</feature>
<keyword evidence="2" id="KW-0961">Cell wall biogenesis/degradation</keyword>
<dbReference type="HAMAP" id="MF_02214">
    <property type="entry name" value="Lipid_II_synth_MurT"/>
    <property type="match status" value="1"/>
</dbReference>
<reference evidence="5" key="1">
    <citation type="journal article" date="2014" name="Int. J. Syst. Evol. Microbiol.">
        <title>Complete genome sequence of Corynebacterium casei LMG S-19264T (=DSM 44701T), isolated from a smear-ripened cheese.</title>
        <authorList>
            <consortium name="US DOE Joint Genome Institute (JGI-PGF)"/>
            <person name="Walter F."/>
            <person name="Albersmeier A."/>
            <person name="Kalinowski J."/>
            <person name="Ruckert C."/>
        </authorList>
    </citation>
    <scope>NUCLEOTIDE SEQUENCE</scope>
    <source>
        <strain evidence="5">JCM 15325</strain>
    </source>
</reference>
<comment type="catalytic activity">
    <reaction evidence="2">
        <text>beta-D-GlcNAc-(1-&gt;4)-Mur2Ac(oyl-L-Ala-gamma-D-O-P-Glu-L-Lys-D-Ala-D-Ala)-di-trans,octa-cis-undecaprenyl diphosphate + NH4(+) = beta-D-GlcNAc-(1-&gt;4)-Mur2Ac(oyl-L-Ala-D-isoglutaminyl-L-Lys-D-Ala-D-Ala)-di-trans,octa-cis-undecaprenyl diphosphate + phosphate + H(+)</text>
        <dbReference type="Rhea" id="RHEA:57932"/>
        <dbReference type="ChEBI" id="CHEBI:15378"/>
        <dbReference type="ChEBI" id="CHEBI:28938"/>
        <dbReference type="ChEBI" id="CHEBI:43474"/>
        <dbReference type="ChEBI" id="CHEBI:62233"/>
        <dbReference type="ChEBI" id="CHEBI:143132"/>
    </reaction>
</comment>
<feature type="domain" description="Mur ligase central" evidence="3">
    <location>
        <begin position="56"/>
        <end position="197"/>
    </location>
</feature>
<keyword evidence="2" id="KW-0573">Peptidoglycan synthesis</keyword>
<dbReference type="Pfam" id="PF08245">
    <property type="entry name" value="Mur_ligase_M"/>
    <property type="match status" value="1"/>
</dbReference>
<evidence type="ECO:0000313" key="6">
    <source>
        <dbReference type="Proteomes" id="UP000654670"/>
    </source>
</evidence>
<organism evidence="5 6">
    <name type="scientific">Sporolactobacillus putidus</name>
    <dbReference type="NCBI Taxonomy" id="492735"/>
    <lineage>
        <taxon>Bacteria</taxon>
        <taxon>Bacillati</taxon>
        <taxon>Bacillota</taxon>
        <taxon>Bacilli</taxon>
        <taxon>Bacillales</taxon>
        <taxon>Sporolactobacillaceae</taxon>
        <taxon>Sporolactobacillus</taxon>
    </lineage>
</organism>
<dbReference type="Proteomes" id="UP000654670">
    <property type="component" value="Unassembled WGS sequence"/>
</dbReference>
<keyword evidence="2" id="KW-0547">Nucleotide-binding</keyword>
<evidence type="ECO:0000259" key="3">
    <source>
        <dbReference type="Pfam" id="PF08245"/>
    </source>
</evidence>
<dbReference type="GO" id="GO:0071555">
    <property type="term" value="P:cell wall organization"/>
    <property type="evidence" value="ECO:0007669"/>
    <property type="project" value="UniProtKB-KW"/>
</dbReference>
<dbReference type="InterPro" id="IPR013564">
    <property type="entry name" value="MurT_C"/>
</dbReference>
<name>A0A917W2I5_9BACL</name>
<dbReference type="AlphaFoldDB" id="A0A917W2I5"/>
<keyword evidence="2 5" id="KW-0436">Ligase</keyword>
<dbReference type="GO" id="GO:0016881">
    <property type="term" value="F:acid-amino acid ligase activity"/>
    <property type="evidence" value="ECO:0007669"/>
    <property type="project" value="InterPro"/>
</dbReference>
<keyword evidence="2" id="KW-0479">Metal-binding</keyword>
<dbReference type="EMBL" id="BMOK01000007">
    <property type="protein sequence ID" value="GGL55169.1"/>
    <property type="molecule type" value="Genomic_DNA"/>
</dbReference>
<comment type="caution">
    <text evidence="5">The sequence shown here is derived from an EMBL/GenBank/DDBJ whole genome shotgun (WGS) entry which is preliminary data.</text>
</comment>
<comment type="pathway">
    <text evidence="1 2">Cell wall biogenesis; peptidoglycan biosynthesis.</text>
</comment>
<keyword evidence="2" id="KW-0067">ATP-binding</keyword>
<gene>
    <name evidence="2" type="primary">murT</name>
    <name evidence="5" type="ORF">GCM10007968_19080</name>
</gene>
<sequence length="457" mass="52189">MPAINTYMAILTNRGVKKFIQLMHQGQGNTISGELARMIDPRILKKLSKTMNVIAVTGTNGKTTTCNLISNIFKSGHIPSVHNSLGNNLMSGITTAFIDDAGLNGKMKDKWAIVEVDEATMIPFLKEITPKIIVINNFFRDQLDRYGEIDLLIEKIYKAIENVDAKLVLNADDPFVNRFSDLKNEKIYFGIGPDAIHFEKNSMADSKYCPHCGRPLQYSHTFYGQLGYYSCECGFKRHDPKFELENVRKADHGYEMTINQSDYTLSLSGVHNIYNALAAFSVAQEIRIPVEAIREGLETYSVKNGRMTTYMINHARQVLNLVKNPAGYNITISEVNDDPQKKQIVLFLNDFEADGEDISWIWDVDFEKFRNENVWQIICSGTRAYDLAIRMKYAEIEEGKVRIIPDLKKAIDQALDSKSLTYYLPNYTPLEHVRSYLEQKMQSDHSFPVTEKRMVRN</sequence>
<dbReference type="InterPro" id="IPR013221">
    <property type="entry name" value="Mur_ligase_cen"/>
</dbReference>
<comment type="catalytic activity">
    <reaction evidence="2">
        <text>beta-D-GlcNAc-(1-&gt;4)-Mur2Ac(oyl-L-Ala-gamma-D-Glu-L-Lys-D-Ala-D-Ala)-di-trans,octa-cis-undecaprenyl diphosphate + L-glutamine + ATP + H2O = beta-D-GlcNAc-(1-&gt;4)-Mur2Ac(oyl-L-Ala-D-isoglutaminyl-L-Lys-D-Ala-D-Ala)-di-trans,octa-cis-undecaprenyl diphosphate + L-glutamate + ADP + phosphate + H(+)</text>
        <dbReference type="Rhea" id="RHEA:57928"/>
        <dbReference type="ChEBI" id="CHEBI:15377"/>
        <dbReference type="ChEBI" id="CHEBI:15378"/>
        <dbReference type="ChEBI" id="CHEBI:29985"/>
        <dbReference type="ChEBI" id="CHEBI:30616"/>
        <dbReference type="ChEBI" id="CHEBI:43474"/>
        <dbReference type="ChEBI" id="CHEBI:58359"/>
        <dbReference type="ChEBI" id="CHEBI:60033"/>
        <dbReference type="ChEBI" id="CHEBI:62233"/>
        <dbReference type="ChEBI" id="CHEBI:456216"/>
        <dbReference type="EC" id="6.3.5.13"/>
    </reaction>
</comment>
<dbReference type="Gene3D" id="3.40.1190.10">
    <property type="entry name" value="Mur-like, catalytic domain"/>
    <property type="match status" value="1"/>
</dbReference>
<comment type="subunit">
    <text evidence="2">Forms a heterodimer with GatD.</text>
</comment>
<dbReference type="Pfam" id="PF08353">
    <property type="entry name" value="MurT_C"/>
    <property type="match status" value="1"/>
</dbReference>
<dbReference type="EC" id="6.3.5.13" evidence="2"/>
<proteinExistence type="inferred from homology"/>
<dbReference type="PANTHER" id="PTHR23135:SF7">
    <property type="entry name" value="LIPID II ISOGLUTAMINYL SYNTHASE (GLUTAMINE-HYDROLYZING) SUBUNIT MURT"/>
    <property type="match status" value="1"/>
</dbReference>
<dbReference type="GO" id="GO:0009252">
    <property type="term" value="P:peptidoglycan biosynthetic process"/>
    <property type="evidence" value="ECO:0007669"/>
    <property type="project" value="UniProtKB-UniRule"/>
</dbReference>
<reference evidence="5" key="2">
    <citation type="submission" date="2020-09" db="EMBL/GenBank/DDBJ databases">
        <authorList>
            <person name="Sun Q."/>
            <person name="Ohkuma M."/>
        </authorList>
    </citation>
    <scope>NUCLEOTIDE SEQUENCE</scope>
    <source>
        <strain evidence="5">JCM 15325</strain>
    </source>
</reference>
<feature type="binding site" evidence="2">
    <location>
        <position position="209"/>
    </location>
    <ligand>
        <name>Zn(2+)</name>
        <dbReference type="ChEBI" id="CHEBI:29105"/>
    </ligand>
</feature>
<evidence type="ECO:0000256" key="1">
    <source>
        <dbReference type="ARBA" id="ARBA00004752"/>
    </source>
</evidence>
<evidence type="ECO:0000259" key="4">
    <source>
        <dbReference type="Pfam" id="PF08353"/>
    </source>
</evidence>
<feature type="binding site" evidence="2">
    <location>
        <position position="212"/>
    </location>
    <ligand>
        <name>Zn(2+)</name>
        <dbReference type="ChEBI" id="CHEBI:29105"/>
    </ligand>
</feature>
<dbReference type="GO" id="GO:0140282">
    <property type="term" value="F:carbon-nitrogen ligase activity on lipid II"/>
    <property type="evidence" value="ECO:0007669"/>
    <property type="project" value="UniProtKB-UniRule"/>
</dbReference>
<evidence type="ECO:0000313" key="5">
    <source>
        <dbReference type="EMBL" id="GGL55169.1"/>
    </source>
</evidence>
<comment type="function">
    <text evidence="2">The lipid II isoglutaminyl synthase complex catalyzes the formation of alpha-D-isoglutamine in the cell wall lipid II stem peptide. The MurT subunit catalyzes the ATP-dependent amidation of D-glutamate residue of lipid II, converting it to an isoglutamine residue.</text>
</comment>
<feature type="active site" evidence="2">
    <location>
        <position position="357"/>
    </location>
</feature>
<accession>A0A917W2I5</accession>
<dbReference type="InterPro" id="IPR043703">
    <property type="entry name" value="Lipid_II_synth_MurT"/>
</dbReference>
<dbReference type="SUPFAM" id="SSF53623">
    <property type="entry name" value="MurD-like peptide ligases, catalytic domain"/>
    <property type="match status" value="1"/>
</dbReference>
<comment type="catalytic activity">
    <reaction evidence="2">
        <text>beta-D-GlcNAc-(1-&gt;4)-Mur2Ac(oyl-L-Ala-gamma-D-Glu-L-Lys-D-Ala-D-Ala)-di-trans,octa-cis-undecaprenyl diphosphate + ATP = beta-D-GlcNAc-(1-&gt;4)-Mur2Ac(oyl-L-Ala-gamma-D-O-P-Glu-L-Lys-D-Ala-D-Ala)-di-trans,octa-cis-undecaprenyl diphosphate + ADP</text>
        <dbReference type="Rhea" id="RHEA:59488"/>
        <dbReference type="ChEBI" id="CHEBI:30616"/>
        <dbReference type="ChEBI" id="CHEBI:60033"/>
        <dbReference type="ChEBI" id="CHEBI:143132"/>
        <dbReference type="ChEBI" id="CHEBI:456216"/>
    </reaction>
</comment>
<dbReference type="RefSeq" id="WP_188802881.1">
    <property type="nucleotide sequence ID" value="NZ_BMOK01000007.1"/>
</dbReference>
<feature type="binding site" evidence="2">
    <location>
        <position position="233"/>
    </location>
    <ligand>
        <name>Zn(2+)</name>
        <dbReference type="ChEBI" id="CHEBI:29105"/>
    </ligand>
</feature>